<organism evidence="13 14">
    <name type="scientific">Panthera leo</name>
    <name type="common">Lion</name>
    <dbReference type="NCBI Taxonomy" id="9689"/>
    <lineage>
        <taxon>Eukaryota</taxon>
        <taxon>Metazoa</taxon>
        <taxon>Chordata</taxon>
        <taxon>Craniata</taxon>
        <taxon>Vertebrata</taxon>
        <taxon>Euteleostomi</taxon>
        <taxon>Mammalia</taxon>
        <taxon>Eutheria</taxon>
        <taxon>Laurasiatheria</taxon>
        <taxon>Carnivora</taxon>
        <taxon>Feliformia</taxon>
        <taxon>Felidae</taxon>
        <taxon>Pantherinae</taxon>
        <taxon>Panthera</taxon>
    </lineage>
</organism>
<dbReference type="Proteomes" id="UP000694399">
    <property type="component" value="Chromosome F2"/>
</dbReference>
<comment type="subunit">
    <text evidence="3">Component of the large ribosomal subunit.</text>
</comment>
<comment type="similarity">
    <text evidence="2 11">Belongs to the eukaryotic ribosomal protein eL29 family.</text>
</comment>
<evidence type="ECO:0000313" key="13">
    <source>
        <dbReference type="Ensembl" id="ENSPLOP00000024588.1"/>
    </source>
</evidence>
<evidence type="ECO:0000256" key="11">
    <source>
        <dbReference type="RuleBase" id="RU364026"/>
    </source>
</evidence>
<reference evidence="13" key="1">
    <citation type="journal article" date="2019" name="bioRxiv">
        <title>Long live the king: chromosome-level assembly of the lion (Panthera leo) using linked-read, Hi-C, and long read data.</title>
        <authorList>
            <person name="Armstrong E.E."/>
            <person name="Taylor R.W."/>
            <person name="Miller D.E."/>
            <person name="Kaelin C."/>
            <person name="Barsh G."/>
            <person name="Hadly E.A."/>
            <person name="Petrov D."/>
        </authorList>
    </citation>
    <scope>NUCLEOTIDE SEQUENCE [LARGE SCALE GENOMIC DNA]</scope>
</reference>
<comment type="subcellular location">
    <subcellularLocation>
        <location evidence="1">Cytoplasm</location>
    </subcellularLocation>
</comment>
<keyword evidence="4" id="KW-0488">Methylation</keyword>
<evidence type="ECO:0000256" key="6">
    <source>
        <dbReference type="ARBA" id="ARBA00022553"/>
    </source>
</evidence>
<evidence type="ECO:0000256" key="4">
    <source>
        <dbReference type="ARBA" id="ARBA00022481"/>
    </source>
</evidence>
<name>A0A8C8XYX9_PANLE</name>
<sequence>MAKSKNHATHNQLQKRHRNGTKKPQSQKYESLRGRELKFLKNMRFAEKHSKKPVKRREERTLMTTR</sequence>
<comment type="function">
    <text evidence="10">Component of the large ribosomal subunit. The ribosome is a large ribonucleoprotein complex responsible for the synthesis of proteins in the cell.</text>
</comment>
<protein>
    <recommendedName>
        <fullName evidence="11">60S ribosomal protein L29</fullName>
    </recommendedName>
</protein>
<dbReference type="InterPro" id="IPR002673">
    <property type="entry name" value="Ribosomal_eL29"/>
</dbReference>
<evidence type="ECO:0000256" key="7">
    <source>
        <dbReference type="ARBA" id="ARBA00022980"/>
    </source>
</evidence>
<evidence type="ECO:0000256" key="1">
    <source>
        <dbReference type="ARBA" id="ARBA00004496"/>
    </source>
</evidence>
<keyword evidence="9 11" id="KW-0687">Ribonucleoprotein</keyword>
<dbReference type="AlphaFoldDB" id="A0A8C8XYX9"/>
<evidence type="ECO:0000256" key="5">
    <source>
        <dbReference type="ARBA" id="ARBA00022490"/>
    </source>
</evidence>
<keyword evidence="7 11" id="KW-0689">Ribosomal protein</keyword>
<feature type="compositionally biased region" description="Basic and acidic residues" evidence="12">
    <location>
        <begin position="56"/>
        <end position="66"/>
    </location>
</feature>
<keyword evidence="6" id="KW-0597">Phosphoprotein</keyword>
<keyword evidence="8" id="KW-0007">Acetylation</keyword>
<keyword evidence="5" id="KW-0963">Cytoplasm</keyword>
<reference evidence="13" key="2">
    <citation type="submission" date="2025-08" db="UniProtKB">
        <authorList>
            <consortium name="Ensembl"/>
        </authorList>
    </citation>
    <scope>IDENTIFICATION</scope>
</reference>
<evidence type="ECO:0000256" key="9">
    <source>
        <dbReference type="ARBA" id="ARBA00023274"/>
    </source>
</evidence>
<dbReference type="Ensembl" id="ENSPLOT00000027145.1">
    <property type="protein sequence ID" value="ENSPLOP00000024588.1"/>
    <property type="gene ID" value="ENSPLOG00000018028.1"/>
</dbReference>
<dbReference type="OMA" id="PRTNKYP"/>
<evidence type="ECO:0000256" key="10">
    <source>
        <dbReference type="ARBA" id="ARBA00034092"/>
    </source>
</evidence>
<accession>A0A8C8XYX9</accession>
<evidence type="ECO:0000256" key="12">
    <source>
        <dbReference type="SAM" id="MobiDB-lite"/>
    </source>
</evidence>
<dbReference type="GeneTree" id="ENSGT00390000007084"/>
<feature type="region of interest" description="Disordered" evidence="12">
    <location>
        <begin position="1"/>
        <end position="66"/>
    </location>
</feature>
<dbReference type="PANTHER" id="PTHR12884:SF18">
    <property type="entry name" value="60S RIBOSOMAL PROTEIN L29"/>
    <property type="match status" value="1"/>
</dbReference>
<dbReference type="PANTHER" id="PTHR12884">
    <property type="entry name" value="60S RIBOSOMAL PROTEIN L29"/>
    <property type="match status" value="1"/>
</dbReference>
<dbReference type="Pfam" id="PF01779">
    <property type="entry name" value="Ribosomal_L29e"/>
    <property type="match status" value="1"/>
</dbReference>
<dbReference type="Gene3D" id="6.10.140.1730">
    <property type="match status" value="1"/>
</dbReference>
<evidence type="ECO:0000256" key="8">
    <source>
        <dbReference type="ARBA" id="ARBA00022990"/>
    </source>
</evidence>
<reference evidence="13" key="3">
    <citation type="submission" date="2025-09" db="UniProtKB">
        <authorList>
            <consortium name="Ensembl"/>
        </authorList>
    </citation>
    <scope>IDENTIFICATION</scope>
</reference>
<dbReference type="GO" id="GO:0022625">
    <property type="term" value="C:cytosolic large ribosomal subunit"/>
    <property type="evidence" value="ECO:0007669"/>
    <property type="project" value="TreeGrafter"/>
</dbReference>
<proteinExistence type="inferred from homology"/>
<evidence type="ECO:0000256" key="2">
    <source>
        <dbReference type="ARBA" id="ARBA00010247"/>
    </source>
</evidence>
<dbReference type="GO" id="GO:0003735">
    <property type="term" value="F:structural constituent of ribosome"/>
    <property type="evidence" value="ECO:0007669"/>
    <property type="project" value="UniProtKB-UniRule"/>
</dbReference>
<keyword evidence="14" id="KW-1185">Reference proteome</keyword>
<evidence type="ECO:0000313" key="14">
    <source>
        <dbReference type="Proteomes" id="UP000694399"/>
    </source>
</evidence>
<feature type="compositionally biased region" description="Basic and acidic residues" evidence="12">
    <location>
        <begin position="30"/>
        <end position="48"/>
    </location>
</feature>
<evidence type="ECO:0000256" key="3">
    <source>
        <dbReference type="ARBA" id="ARBA00011133"/>
    </source>
</evidence>
<dbReference type="GO" id="GO:0002181">
    <property type="term" value="P:cytoplasmic translation"/>
    <property type="evidence" value="ECO:0007669"/>
    <property type="project" value="TreeGrafter"/>
</dbReference>
<feature type="compositionally biased region" description="Basic residues" evidence="12">
    <location>
        <begin position="1"/>
        <end position="21"/>
    </location>
</feature>